<gene>
    <name evidence="8" type="ORF">DFH01_13015</name>
</gene>
<evidence type="ECO:0000256" key="3">
    <source>
        <dbReference type="ARBA" id="ARBA00022723"/>
    </source>
</evidence>
<dbReference type="Proteomes" id="UP000245765">
    <property type="component" value="Unassembled WGS sequence"/>
</dbReference>
<protein>
    <submittedName>
        <fullName evidence="8">CoA ester lyase</fullName>
    </submittedName>
</protein>
<feature type="binding site" evidence="5">
    <location>
        <position position="129"/>
    </location>
    <ligand>
        <name>substrate</name>
    </ligand>
</feature>
<dbReference type="InterPro" id="IPR015813">
    <property type="entry name" value="Pyrv/PenolPyrv_kinase-like_dom"/>
</dbReference>
<comment type="caution">
    <text evidence="8">The sequence shown here is derived from an EMBL/GenBank/DDBJ whole genome shotgun (WGS) entry which is preliminary data.</text>
</comment>
<evidence type="ECO:0000256" key="2">
    <source>
        <dbReference type="ARBA" id="ARBA00005568"/>
    </source>
</evidence>
<dbReference type="PANTHER" id="PTHR32308:SF0">
    <property type="entry name" value="HPCH_HPAI ALDOLASE_CITRATE LYASE DOMAIN-CONTAINING PROTEIN"/>
    <property type="match status" value="1"/>
</dbReference>
<accession>A0A317FAF4</accession>
<sequence>MSAMRAATWRSLLYVPANVPRFVAKAPGAGADAIILDLEDSVPVAQKDAAREGLADAMRICREGPAAVLVRINRPLRLAVRDVEAAVACGADGILVTKAMDAGHVRLVAELLDELEGGTPRAAILPLIETAAAVARMEEIAAASSRVAALLCGAEDLAAEMGCTADDEVIALIKRRMVIAAAAAGVTPLGTLGSIADFRDHEKLRDVIARSRRAGFGGATCIHPGVVPLLNEGFAPTEKELDLARRQIAAAEEAEREGRGSFEVDGRMVDEPILRRARRILAAAR</sequence>
<evidence type="ECO:0000256" key="6">
    <source>
        <dbReference type="PIRSR" id="PIRSR015582-2"/>
    </source>
</evidence>
<reference evidence="9" key="1">
    <citation type="submission" date="2018-05" db="EMBL/GenBank/DDBJ databases">
        <authorList>
            <person name="Du Z."/>
            <person name="Wang X."/>
        </authorList>
    </citation>
    <scope>NUCLEOTIDE SEQUENCE [LARGE SCALE GENOMIC DNA]</scope>
    <source>
        <strain evidence="9">CQN31</strain>
    </source>
</reference>
<evidence type="ECO:0000256" key="4">
    <source>
        <dbReference type="ARBA" id="ARBA00022842"/>
    </source>
</evidence>
<dbReference type="EMBL" id="QGNA01000003">
    <property type="protein sequence ID" value="PWS36121.1"/>
    <property type="molecule type" value="Genomic_DNA"/>
</dbReference>
<dbReference type="Pfam" id="PF03328">
    <property type="entry name" value="HpcH_HpaI"/>
    <property type="match status" value="1"/>
</dbReference>
<dbReference type="AlphaFoldDB" id="A0A317FAF4"/>
<dbReference type="InterPro" id="IPR040442">
    <property type="entry name" value="Pyrv_kinase-like_dom_sf"/>
</dbReference>
<feature type="binding site" evidence="5">
    <location>
        <position position="71"/>
    </location>
    <ligand>
        <name>substrate</name>
    </ligand>
</feature>
<dbReference type="Gene3D" id="3.20.20.60">
    <property type="entry name" value="Phosphoenolpyruvate-binding domains"/>
    <property type="match status" value="1"/>
</dbReference>
<comment type="similarity">
    <text evidence="2">Belongs to the HpcH/HpaI aldolase family.</text>
</comment>
<dbReference type="InterPro" id="IPR011206">
    <property type="entry name" value="Citrate_lyase_beta/mcl1/mcl2"/>
</dbReference>
<dbReference type="PIRSF" id="PIRSF015582">
    <property type="entry name" value="Cit_lyase_B"/>
    <property type="match status" value="1"/>
</dbReference>
<dbReference type="InterPro" id="IPR005000">
    <property type="entry name" value="Aldolase/citrate-lyase_domain"/>
</dbReference>
<evidence type="ECO:0000256" key="1">
    <source>
        <dbReference type="ARBA" id="ARBA00001946"/>
    </source>
</evidence>
<evidence type="ECO:0000313" key="9">
    <source>
        <dbReference type="Proteomes" id="UP000245765"/>
    </source>
</evidence>
<organism evidence="8 9">
    <name type="scientific">Falsiroseomonas bella</name>
    <dbReference type="NCBI Taxonomy" id="2184016"/>
    <lineage>
        <taxon>Bacteria</taxon>
        <taxon>Pseudomonadati</taxon>
        <taxon>Pseudomonadota</taxon>
        <taxon>Alphaproteobacteria</taxon>
        <taxon>Acetobacterales</taxon>
        <taxon>Roseomonadaceae</taxon>
        <taxon>Falsiroseomonas</taxon>
    </lineage>
</organism>
<keyword evidence="4 6" id="KW-0460">Magnesium</keyword>
<dbReference type="PANTHER" id="PTHR32308">
    <property type="entry name" value="LYASE BETA SUBUNIT, PUTATIVE (AFU_ORTHOLOGUE AFUA_4G13030)-RELATED"/>
    <property type="match status" value="1"/>
</dbReference>
<proteinExistence type="inferred from homology"/>
<feature type="domain" description="HpcH/HpaI aldolase/citrate lyase" evidence="7">
    <location>
        <begin position="10"/>
        <end position="224"/>
    </location>
</feature>
<keyword evidence="8" id="KW-0456">Lyase</keyword>
<evidence type="ECO:0000256" key="5">
    <source>
        <dbReference type="PIRSR" id="PIRSR015582-1"/>
    </source>
</evidence>
<keyword evidence="3 6" id="KW-0479">Metal-binding</keyword>
<dbReference type="GO" id="GO:0006107">
    <property type="term" value="P:oxaloacetate metabolic process"/>
    <property type="evidence" value="ECO:0007669"/>
    <property type="project" value="TreeGrafter"/>
</dbReference>
<feature type="binding site" evidence="6">
    <location>
        <position position="156"/>
    </location>
    <ligand>
        <name>Mg(2+)</name>
        <dbReference type="ChEBI" id="CHEBI:18420"/>
    </ligand>
</feature>
<name>A0A317FAF4_9PROT</name>
<dbReference type="GO" id="GO:0000287">
    <property type="term" value="F:magnesium ion binding"/>
    <property type="evidence" value="ECO:0007669"/>
    <property type="project" value="TreeGrafter"/>
</dbReference>
<keyword evidence="9" id="KW-1185">Reference proteome</keyword>
<dbReference type="GO" id="GO:0016829">
    <property type="term" value="F:lyase activity"/>
    <property type="evidence" value="ECO:0007669"/>
    <property type="project" value="UniProtKB-KW"/>
</dbReference>
<dbReference type="SUPFAM" id="SSF51621">
    <property type="entry name" value="Phosphoenolpyruvate/pyruvate domain"/>
    <property type="match status" value="1"/>
</dbReference>
<feature type="binding site" evidence="6">
    <location>
        <position position="129"/>
    </location>
    <ligand>
        <name>Mg(2+)</name>
        <dbReference type="ChEBI" id="CHEBI:18420"/>
    </ligand>
</feature>
<evidence type="ECO:0000259" key="7">
    <source>
        <dbReference type="Pfam" id="PF03328"/>
    </source>
</evidence>
<comment type="cofactor">
    <cofactor evidence="1">
        <name>Mg(2+)</name>
        <dbReference type="ChEBI" id="CHEBI:18420"/>
    </cofactor>
</comment>
<evidence type="ECO:0000313" key="8">
    <source>
        <dbReference type="EMBL" id="PWS36121.1"/>
    </source>
</evidence>